<proteinExistence type="predicted"/>
<evidence type="ECO:0000256" key="7">
    <source>
        <dbReference type="ARBA" id="ARBA00023170"/>
    </source>
</evidence>
<organism evidence="12 13">
    <name type="scientific">Pocillopora meandrina</name>
    <dbReference type="NCBI Taxonomy" id="46732"/>
    <lineage>
        <taxon>Eukaryota</taxon>
        <taxon>Metazoa</taxon>
        <taxon>Cnidaria</taxon>
        <taxon>Anthozoa</taxon>
        <taxon>Hexacorallia</taxon>
        <taxon>Scleractinia</taxon>
        <taxon>Astrocoeniina</taxon>
        <taxon>Pocilloporidae</taxon>
        <taxon>Pocillopora</taxon>
    </lineage>
</organism>
<feature type="transmembrane region" description="Helical" evidence="10">
    <location>
        <begin position="157"/>
        <end position="177"/>
    </location>
</feature>
<evidence type="ECO:0000256" key="9">
    <source>
        <dbReference type="ARBA" id="ARBA00023224"/>
    </source>
</evidence>
<evidence type="ECO:0000256" key="4">
    <source>
        <dbReference type="ARBA" id="ARBA00022989"/>
    </source>
</evidence>
<dbReference type="PANTHER" id="PTHR24246:SF27">
    <property type="entry name" value="ADENOSINE RECEPTOR, ISOFORM A"/>
    <property type="match status" value="1"/>
</dbReference>
<evidence type="ECO:0000256" key="8">
    <source>
        <dbReference type="ARBA" id="ARBA00023180"/>
    </source>
</evidence>
<feature type="transmembrane region" description="Helical" evidence="10">
    <location>
        <begin position="109"/>
        <end position="136"/>
    </location>
</feature>
<feature type="transmembrane region" description="Helical" evidence="10">
    <location>
        <begin position="41"/>
        <end position="63"/>
    </location>
</feature>
<dbReference type="GO" id="GO:0005886">
    <property type="term" value="C:plasma membrane"/>
    <property type="evidence" value="ECO:0007669"/>
    <property type="project" value="UniProtKB-SubCell"/>
</dbReference>
<feature type="transmembrane region" description="Helical" evidence="10">
    <location>
        <begin position="75"/>
        <end position="97"/>
    </location>
</feature>
<evidence type="ECO:0000256" key="6">
    <source>
        <dbReference type="ARBA" id="ARBA00023136"/>
    </source>
</evidence>
<dbReference type="EMBL" id="CALNXJ010000066">
    <property type="protein sequence ID" value="CAH3158101.1"/>
    <property type="molecule type" value="Genomic_DNA"/>
</dbReference>
<keyword evidence="3 10" id="KW-0812">Transmembrane</keyword>
<evidence type="ECO:0000256" key="1">
    <source>
        <dbReference type="ARBA" id="ARBA00004651"/>
    </source>
</evidence>
<dbReference type="Pfam" id="PF00001">
    <property type="entry name" value="7tm_1"/>
    <property type="match status" value="2"/>
</dbReference>
<evidence type="ECO:0000256" key="2">
    <source>
        <dbReference type="ARBA" id="ARBA00022475"/>
    </source>
</evidence>
<evidence type="ECO:0000313" key="13">
    <source>
        <dbReference type="Proteomes" id="UP001159428"/>
    </source>
</evidence>
<keyword evidence="8" id="KW-0325">Glycoprotein</keyword>
<dbReference type="Gene3D" id="1.20.1070.10">
    <property type="entry name" value="Rhodopsin 7-helix transmembrane proteins"/>
    <property type="match status" value="1"/>
</dbReference>
<dbReference type="InterPro" id="IPR000276">
    <property type="entry name" value="GPCR_Rhodpsn"/>
</dbReference>
<evidence type="ECO:0000256" key="10">
    <source>
        <dbReference type="SAM" id="Phobius"/>
    </source>
</evidence>
<feature type="transmembrane region" description="Helical" evidence="10">
    <location>
        <begin position="235"/>
        <end position="256"/>
    </location>
</feature>
<accession>A0AAU9XVT5</accession>
<dbReference type="SUPFAM" id="SSF81321">
    <property type="entry name" value="Family A G protein-coupled receptor-like"/>
    <property type="match status" value="1"/>
</dbReference>
<protein>
    <recommendedName>
        <fullName evidence="11">G-protein coupled receptors family 1 profile domain-containing protein</fullName>
    </recommendedName>
</protein>
<keyword evidence="5" id="KW-0297">G-protein coupled receptor</keyword>
<dbReference type="InterPro" id="IPR017452">
    <property type="entry name" value="GPCR_Rhodpsn_7TM"/>
</dbReference>
<evidence type="ECO:0000256" key="5">
    <source>
        <dbReference type="ARBA" id="ARBA00023040"/>
    </source>
</evidence>
<gene>
    <name evidence="12" type="ORF">PMEA_00030290</name>
</gene>
<keyword evidence="7" id="KW-0675">Receptor</keyword>
<keyword evidence="4 10" id="KW-1133">Transmembrane helix</keyword>
<evidence type="ECO:0000313" key="12">
    <source>
        <dbReference type="EMBL" id="CAH3158101.1"/>
    </source>
</evidence>
<dbReference type="PRINTS" id="PR00237">
    <property type="entry name" value="GPCRRHODOPSN"/>
</dbReference>
<dbReference type="CDD" id="cd00637">
    <property type="entry name" value="7tm_classA_rhodopsin-like"/>
    <property type="match status" value="1"/>
</dbReference>
<sequence length="310" mass="35455">MNFNHNFTNESISRTNLTTSDGDHDQQFTDPVRVSGILANFALNAPLSAAAILGNTAIIYSIWYNSSLRLPSHILLLGLTLCDFGVGLLVQPLYIIYQTFYIVNLRKTWVQAMIVFNVLSNMLCCVSFLTTTAVSIDRYLAVYLHLRYRRIVTVGRVVKLHVGLWLFSAVLASTIVWNVTITFFAALLIISLCLLTTFAVYLKIYSVVRGHRRAIHQQQNQQRARTLHQAKTTLSMFYICLIHALCYLPYFVFLILRDAYKLTTFTYLGTEFAQTIVFLNSALNPLLYCWRLSYFREEVKRSLSSCCSFS</sequence>
<reference evidence="12 13" key="1">
    <citation type="submission" date="2022-05" db="EMBL/GenBank/DDBJ databases">
        <authorList>
            <consortium name="Genoscope - CEA"/>
            <person name="William W."/>
        </authorList>
    </citation>
    <scope>NUCLEOTIDE SEQUENCE [LARGE SCALE GENOMIC DNA]</scope>
</reference>
<evidence type="ECO:0000256" key="3">
    <source>
        <dbReference type="ARBA" id="ARBA00022692"/>
    </source>
</evidence>
<dbReference type="GO" id="GO:0004930">
    <property type="term" value="F:G protein-coupled receptor activity"/>
    <property type="evidence" value="ECO:0007669"/>
    <property type="project" value="UniProtKB-KW"/>
</dbReference>
<feature type="domain" description="G-protein coupled receptors family 1 profile" evidence="11">
    <location>
        <begin position="54"/>
        <end position="288"/>
    </location>
</feature>
<keyword evidence="9" id="KW-0807">Transducer</keyword>
<keyword evidence="6 10" id="KW-0472">Membrane</keyword>
<feature type="transmembrane region" description="Helical" evidence="10">
    <location>
        <begin position="183"/>
        <end position="202"/>
    </location>
</feature>
<keyword evidence="13" id="KW-1185">Reference proteome</keyword>
<comment type="caution">
    <text evidence="12">The sequence shown here is derived from an EMBL/GenBank/DDBJ whole genome shotgun (WGS) entry which is preliminary data.</text>
</comment>
<dbReference type="PANTHER" id="PTHR24246">
    <property type="entry name" value="OLFACTORY RECEPTOR AND ADENOSINE RECEPTOR"/>
    <property type="match status" value="1"/>
</dbReference>
<dbReference type="Proteomes" id="UP001159428">
    <property type="component" value="Unassembled WGS sequence"/>
</dbReference>
<feature type="transmembrane region" description="Helical" evidence="10">
    <location>
        <begin position="276"/>
        <end position="294"/>
    </location>
</feature>
<dbReference type="AlphaFoldDB" id="A0AAU9XVT5"/>
<evidence type="ECO:0000259" key="11">
    <source>
        <dbReference type="PROSITE" id="PS50262"/>
    </source>
</evidence>
<keyword evidence="2" id="KW-1003">Cell membrane</keyword>
<dbReference type="PROSITE" id="PS50262">
    <property type="entry name" value="G_PROTEIN_RECEP_F1_2"/>
    <property type="match status" value="1"/>
</dbReference>
<name>A0AAU9XVT5_9CNID</name>
<comment type="subcellular location">
    <subcellularLocation>
        <location evidence="1">Cell membrane</location>
        <topology evidence="1">Multi-pass membrane protein</topology>
    </subcellularLocation>
</comment>